<keyword evidence="3" id="KW-1185">Reference proteome</keyword>
<accession>A0ABR5NEM5</accession>
<evidence type="ECO:0000259" key="1">
    <source>
        <dbReference type="Pfam" id="PF01272"/>
    </source>
</evidence>
<keyword evidence="2" id="KW-0251">Elongation factor</keyword>
<dbReference type="SUPFAM" id="SSF54534">
    <property type="entry name" value="FKBP-like"/>
    <property type="match status" value="1"/>
</dbReference>
<keyword evidence="2" id="KW-0648">Protein biosynthesis</keyword>
<sequence length="157" mass="18230">MNHRILNATREQLIQQLVFFDEQYSLFFDHYVRDYGKEKQIVDALVRRYRETLEEILAKDDGALSESLENVTLLGSSVKVRFEEDGYEELFTVVFPTDIDPDHNRISFLSPIGRQLLLTAPHETLVLESPVGRQPVQIGEVRFAYRGEVFPVNKEDL</sequence>
<feature type="domain" description="Transcription elongation factor GreA/GreB C-terminal" evidence="1">
    <location>
        <begin position="74"/>
        <end position="142"/>
    </location>
</feature>
<protein>
    <submittedName>
        <fullName evidence="2">Transcription elongation factor</fullName>
    </submittedName>
</protein>
<dbReference type="EMBL" id="LJJB01000007">
    <property type="protein sequence ID" value="KQL49856.1"/>
    <property type="molecule type" value="Genomic_DNA"/>
</dbReference>
<dbReference type="InterPro" id="IPR001437">
    <property type="entry name" value="Tscrpt_elong_fac_GreA/B_C"/>
</dbReference>
<dbReference type="Gene3D" id="3.10.50.30">
    <property type="entry name" value="Transcription elongation factor, GreA/GreB, C-terminal domain"/>
    <property type="match status" value="1"/>
</dbReference>
<dbReference type="InterPro" id="IPR036953">
    <property type="entry name" value="GreA/GreB_C_sf"/>
</dbReference>
<evidence type="ECO:0000313" key="2">
    <source>
        <dbReference type="EMBL" id="KQL49856.1"/>
    </source>
</evidence>
<organism evidence="2 3">
    <name type="scientific">Brevibacillus choshinensis</name>
    <dbReference type="NCBI Taxonomy" id="54911"/>
    <lineage>
        <taxon>Bacteria</taxon>
        <taxon>Bacillati</taxon>
        <taxon>Bacillota</taxon>
        <taxon>Bacilli</taxon>
        <taxon>Bacillales</taxon>
        <taxon>Paenibacillaceae</taxon>
        <taxon>Brevibacillus</taxon>
    </lineage>
</organism>
<dbReference type="Pfam" id="PF01272">
    <property type="entry name" value="GreA_GreB"/>
    <property type="match status" value="1"/>
</dbReference>
<reference evidence="2 3" key="1">
    <citation type="submission" date="2015-09" db="EMBL/GenBank/DDBJ databases">
        <title>Genome sequencing project for genomic taxonomy and phylogenomics of Bacillus-like bacteria.</title>
        <authorList>
            <person name="Liu B."/>
            <person name="Wang J."/>
            <person name="Zhu Y."/>
            <person name="Liu G."/>
            <person name="Chen Q."/>
            <person name="Chen Z."/>
            <person name="Lan J."/>
            <person name="Che J."/>
            <person name="Ge C."/>
            <person name="Shi H."/>
            <person name="Pan Z."/>
            <person name="Liu X."/>
        </authorList>
    </citation>
    <scope>NUCLEOTIDE SEQUENCE [LARGE SCALE GENOMIC DNA]</scope>
    <source>
        <strain evidence="2 3">DSM 8552</strain>
    </source>
</reference>
<dbReference type="RefSeq" id="WP_055744179.1">
    <property type="nucleotide sequence ID" value="NZ_LJJB01000007.1"/>
</dbReference>
<name>A0ABR5NEM5_BRECH</name>
<gene>
    <name evidence="2" type="ORF">AN963_09200</name>
</gene>
<evidence type="ECO:0000313" key="3">
    <source>
        <dbReference type="Proteomes" id="UP000051063"/>
    </source>
</evidence>
<dbReference type="Proteomes" id="UP000051063">
    <property type="component" value="Unassembled WGS sequence"/>
</dbReference>
<comment type="caution">
    <text evidence="2">The sequence shown here is derived from an EMBL/GenBank/DDBJ whole genome shotgun (WGS) entry which is preliminary data.</text>
</comment>
<dbReference type="GO" id="GO:0003746">
    <property type="term" value="F:translation elongation factor activity"/>
    <property type="evidence" value="ECO:0007669"/>
    <property type="project" value="UniProtKB-KW"/>
</dbReference>
<proteinExistence type="predicted"/>